<reference evidence="1 2" key="1">
    <citation type="journal article" date="2010" name="J. Bacteriol.">
        <title>The complete genome sequence of Croceibacter atlanticus HTCC2559T.</title>
        <authorList>
            <person name="Oh H.M."/>
            <person name="Kang I."/>
            <person name="Ferriera S."/>
            <person name="Giovannoni S.J."/>
            <person name="Cho J.C."/>
        </authorList>
    </citation>
    <scope>NUCLEOTIDE SEQUENCE [LARGE SCALE GENOMIC DNA]</scope>
    <source>
        <strain evidence="2">ATCC BAA-628 / HTCC2559 / KCTC 12090</strain>
    </source>
</reference>
<dbReference type="HOGENOM" id="CLU_084603_2_2_10"/>
<dbReference type="PANTHER" id="PTHR47623">
    <property type="entry name" value="OS09G0287300 PROTEIN"/>
    <property type="match status" value="1"/>
</dbReference>
<dbReference type="EMBL" id="CP002046">
    <property type="protein sequence ID" value="EAP86742.1"/>
    <property type="molecule type" value="Genomic_DNA"/>
</dbReference>
<gene>
    <name evidence="1" type="ordered locus">CA2559_11918</name>
</gene>
<protein>
    <submittedName>
        <fullName evidence="1">Putative phosphohistidine phosphatase, SixA</fullName>
    </submittedName>
</protein>
<evidence type="ECO:0000313" key="1">
    <source>
        <dbReference type="EMBL" id="EAP86742.1"/>
    </source>
</evidence>
<dbReference type="PROSITE" id="PS01295">
    <property type="entry name" value="ISPD"/>
    <property type="match status" value="1"/>
</dbReference>
<dbReference type="Pfam" id="PF00300">
    <property type="entry name" value="His_Phos_1"/>
    <property type="match status" value="1"/>
</dbReference>
<dbReference type="InterPro" id="IPR013078">
    <property type="entry name" value="His_Pase_superF_clade-1"/>
</dbReference>
<dbReference type="AlphaFoldDB" id="A3UAA6"/>
<dbReference type="RefSeq" id="WP_013188123.1">
    <property type="nucleotide sequence ID" value="NC_014230.1"/>
</dbReference>
<dbReference type="SUPFAM" id="SSF53254">
    <property type="entry name" value="Phosphoglycerate mutase-like"/>
    <property type="match status" value="1"/>
</dbReference>
<sequence>MKRLILVRHGKSSWETNLPDRQRPLKSRGNTDGILISKAYKESYKNPELVLTSDAVRANTTANIFKATLEIPDDKFIVDPKLYTFDERELKHIIKGCKESIDTLMVFGHNNALTFLANDIGSEYIDNIPTTGLVIIDFKVERWTQIKEGQTIKTLFPKHLK</sequence>
<dbReference type="InterPro" id="IPR029033">
    <property type="entry name" value="His_PPase_superfam"/>
</dbReference>
<proteinExistence type="predicted"/>
<dbReference type="PANTHER" id="PTHR47623:SF1">
    <property type="entry name" value="OS09G0287300 PROTEIN"/>
    <property type="match status" value="1"/>
</dbReference>
<dbReference type="GO" id="GO:0003824">
    <property type="term" value="F:catalytic activity"/>
    <property type="evidence" value="ECO:0007669"/>
    <property type="project" value="InterPro"/>
</dbReference>
<evidence type="ECO:0000313" key="2">
    <source>
        <dbReference type="Proteomes" id="UP000002297"/>
    </source>
</evidence>
<dbReference type="OrthoDB" id="9810154at2"/>
<dbReference type="GO" id="GO:0008299">
    <property type="term" value="P:isoprenoid biosynthetic process"/>
    <property type="evidence" value="ECO:0007669"/>
    <property type="project" value="InterPro"/>
</dbReference>
<organism evidence="1 2">
    <name type="scientific">Croceibacter atlanticus (strain ATCC BAA-628 / JCM 21780 / CIP 108009 / IAM 15332 / KCTC 12090 / HTCC2559)</name>
    <dbReference type="NCBI Taxonomy" id="216432"/>
    <lineage>
        <taxon>Bacteria</taxon>
        <taxon>Pseudomonadati</taxon>
        <taxon>Bacteroidota</taxon>
        <taxon>Flavobacteriia</taxon>
        <taxon>Flavobacteriales</taxon>
        <taxon>Flavobacteriaceae</taxon>
        <taxon>Croceibacter</taxon>
    </lineage>
</organism>
<dbReference type="Proteomes" id="UP000002297">
    <property type="component" value="Chromosome"/>
</dbReference>
<dbReference type="CDD" id="cd07067">
    <property type="entry name" value="HP_PGM_like"/>
    <property type="match status" value="1"/>
</dbReference>
<dbReference type="GeneID" id="89454102"/>
<dbReference type="STRING" id="216432.CA2559_11918"/>
<dbReference type="KEGG" id="cat:CA2559_11918"/>
<accession>A3UAA6</accession>
<keyword evidence="2" id="KW-1185">Reference proteome</keyword>
<name>A3UAA6_CROAH</name>
<dbReference type="Gene3D" id="3.40.50.1240">
    <property type="entry name" value="Phosphoglycerate mutase-like"/>
    <property type="match status" value="1"/>
</dbReference>
<dbReference type="InterPro" id="IPR018294">
    <property type="entry name" value="ISPD_synthase_CS"/>
</dbReference>
<dbReference type="eggNOG" id="COG2062">
    <property type="taxonomic scope" value="Bacteria"/>
</dbReference>